<dbReference type="Proteomes" id="UP000028602">
    <property type="component" value="Unassembled WGS sequence"/>
</dbReference>
<protein>
    <recommendedName>
        <fullName evidence="3">Acetyltransferase</fullName>
    </recommendedName>
</protein>
<evidence type="ECO:0008006" key="3">
    <source>
        <dbReference type="Google" id="ProtNLM"/>
    </source>
</evidence>
<comment type="caution">
    <text evidence="1">The sequence shown here is derived from an EMBL/GenBank/DDBJ whole genome shotgun (WGS) entry which is preliminary data.</text>
</comment>
<proteinExistence type="predicted"/>
<evidence type="ECO:0000313" key="2">
    <source>
        <dbReference type="Proteomes" id="UP000028602"/>
    </source>
</evidence>
<dbReference type="Gene3D" id="3.40.630.30">
    <property type="match status" value="1"/>
</dbReference>
<reference evidence="1 2" key="1">
    <citation type="submission" date="2014-05" db="EMBL/GenBank/DDBJ databases">
        <title>ATOL: Assembling a taxonomically balanced genome-scale reconstruction of the evolutionary history of the Enterobacteriaceae.</title>
        <authorList>
            <person name="Plunkett G.III."/>
            <person name="Neeno-Eckwall E.C."/>
            <person name="Glasner J.D."/>
            <person name="Perna N.T."/>
        </authorList>
    </citation>
    <scope>NUCLEOTIDE SEQUENCE [LARGE SCALE GENOMIC DNA]</scope>
    <source>
        <strain evidence="1 2">ATCC 33301</strain>
    </source>
</reference>
<dbReference type="OrthoDB" id="9796919at2"/>
<organism evidence="1 2">
    <name type="scientific">Tatumella ptyseos ATCC 33301</name>
    <dbReference type="NCBI Taxonomy" id="1005995"/>
    <lineage>
        <taxon>Bacteria</taxon>
        <taxon>Pseudomonadati</taxon>
        <taxon>Pseudomonadota</taxon>
        <taxon>Gammaproteobacteria</taxon>
        <taxon>Enterobacterales</taxon>
        <taxon>Erwiniaceae</taxon>
        <taxon>Tatumella</taxon>
    </lineage>
</organism>
<dbReference type="EMBL" id="JMPR01000027">
    <property type="protein sequence ID" value="KFD20125.1"/>
    <property type="molecule type" value="Genomic_DNA"/>
</dbReference>
<keyword evidence="2" id="KW-1185">Reference proteome</keyword>
<dbReference type="SUPFAM" id="SSF55729">
    <property type="entry name" value="Acyl-CoA N-acyltransferases (Nat)"/>
    <property type="match status" value="1"/>
</dbReference>
<gene>
    <name evidence="1" type="ORF">GTPT_1580</name>
</gene>
<dbReference type="InterPro" id="IPR016181">
    <property type="entry name" value="Acyl_CoA_acyltransferase"/>
</dbReference>
<dbReference type="AlphaFoldDB" id="A0A085JI29"/>
<accession>A0A085JI29</accession>
<dbReference type="RefSeq" id="WP_029991447.1">
    <property type="nucleotide sequence ID" value="NZ_ATMJ01000063.1"/>
</dbReference>
<evidence type="ECO:0000313" key="1">
    <source>
        <dbReference type="EMBL" id="KFD20125.1"/>
    </source>
</evidence>
<name>A0A085JI29_9GAMM</name>
<sequence length="87" mass="10047">MYANKKVAALVRDRKLYNTILKPLVHLMRSGAEGNHCSESLKTLTAAYSLYRAYGFTEWAIDKDALCIDGVFYDEYLMQKDLLRRAH</sequence>